<evidence type="ECO:0000313" key="1">
    <source>
        <dbReference type="EMBL" id="MDC0668115.1"/>
    </source>
</evidence>
<comment type="caution">
    <text evidence="1">The sequence shown here is derived from an EMBL/GenBank/DDBJ whole genome shotgun (WGS) entry which is preliminary data.</text>
</comment>
<sequence length="535" mass="57998">MQAVLGAGLVTAPATAAGFDGLFVGRDGRTTTSRTSSVVLMRERTRTVMTVQGTYEGPREDFALVMPVPASVRREDVRVLPREVMATVASVSAPQMLEFWEQDPCAAGLGPALNGIKTEPQRRRSWAVLEGDGHVCDHCRGGWGRAQFVGGEYEYDVVDGSEVMRWLGERGFAGASGAPWQTRRGELRWLVAVVDVARVPVDADGRMVLSPLRFEFESKRFALPRWPGLHAAGGAQDMALYVLGEERFQVVGRDNVAIPTAIEVAPDRARFSSGYATLLADVRARHPGAAVTEFAARVYRRDAWREGRLDGDKIASLGGDVLWGEHDAPRKQPLGPPVADIDVTAEDAYQATDPQVHAKYAPKQAGRRGPIMHAAHVHALVLTRLRILLEPDAGPIELVAAPGVQGGPADRRFSADPFARQSTGPGRPTRFLGYYVGRHAWAEPLACQYPRREVWREGPPGAEAQPPTPASTFAAPGAVLTEFLVDRPAEPYVLPGPERPLVAPSTAGCGRCEASDEAGLGALIGLLGWRRRRRR</sequence>
<dbReference type="InterPro" id="IPR019283">
    <property type="entry name" value="DUF2330"/>
</dbReference>
<gene>
    <name evidence="1" type="ORF">POL58_10220</name>
</gene>
<keyword evidence="2" id="KW-1185">Reference proteome</keyword>
<dbReference type="RefSeq" id="WP_271996922.1">
    <property type="nucleotide sequence ID" value="NZ_JAQNDN010000003.1"/>
</dbReference>
<name>A0ABT5B1Y2_9BACT</name>
<dbReference type="EMBL" id="JAQNDN010000003">
    <property type="protein sequence ID" value="MDC0668115.1"/>
    <property type="molecule type" value="Genomic_DNA"/>
</dbReference>
<dbReference type="Proteomes" id="UP001217838">
    <property type="component" value="Unassembled WGS sequence"/>
</dbReference>
<dbReference type="Pfam" id="PF10092">
    <property type="entry name" value="DUF2330"/>
    <property type="match status" value="1"/>
</dbReference>
<organism evidence="1 2">
    <name type="scientific">Nannocystis radixulma</name>
    <dbReference type="NCBI Taxonomy" id="2995305"/>
    <lineage>
        <taxon>Bacteria</taxon>
        <taxon>Pseudomonadati</taxon>
        <taxon>Myxococcota</taxon>
        <taxon>Polyangia</taxon>
        <taxon>Nannocystales</taxon>
        <taxon>Nannocystaceae</taxon>
        <taxon>Nannocystis</taxon>
    </lineage>
</organism>
<accession>A0ABT5B1Y2</accession>
<proteinExistence type="predicted"/>
<protein>
    <submittedName>
        <fullName evidence="1">DUF2330 domain-containing protein</fullName>
    </submittedName>
</protein>
<reference evidence="1 2" key="1">
    <citation type="submission" date="2022-11" db="EMBL/GenBank/DDBJ databases">
        <title>Minimal conservation of predation-associated metabolite biosynthetic gene clusters underscores biosynthetic potential of Myxococcota including descriptions for ten novel species: Archangium lansinium sp. nov., Myxococcus landrumus sp. nov., Nannocystis bai.</title>
        <authorList>
            <person name="Ahearne A."/>
            <person name="Stevens C."/>
            <person name="Dowd S."/>
        </authorList>
    </citation>
    <scope>NUCLEOTIDE SEQUENCE [LARGE SCALE GENOMIC DNA]</scope>
    <source>
        <strain evidence="1 2">NCELM</strain>
    </source>
</reference>
<evidence type="ECO:0000313" key="2">
    <source>
        <dbReference type="Proteomes" id="UP001217838"/>
    </source>
</evidence>